<evidence type="ECO:0000256" key="8">
    <source>
        <dbReference type="ARBA" id="ARBA00022741"/>
    </source>
</evidence>
<dbReference type="Gene3D" id="1.10.287.130">
    <property type="match status" value="1"/>
</dbReference>
<keyword evidence="10" id="KW-0067">ATP-binding</keyword>
<keyword evidence="12" id="KW-0902">Two-component regulatory system</keyword>
<dbReference type="CDD" id="cd00082">
    <property type="entry name" value="HisKA"/>
    <property type="match status" value="1"/>
</dbReference>
<organism evidence="16 17">
    <name type="scientific">Vagococcus fluvialis bH819</name>
    <dbReference type="NCBI Taxonomy" id="1255619"/>
    <lineage>
        <taxon>Bacteria</taxon>
        <taxon>Bacillati</taxon>
        <taxon>Bacillota</taxon>
        <taxon>Bacilli</taxon>
        <taxon>Lactobacillales</taxon>
        <taxon>Enterococcaceae</taxon>
        <taxon>Vagococcus</taxon>
    </lineage>
</organism>
<protein>
    <recommendedName>
        <fullName evidence="3">histidine kinase</fullName>
        <ecNumber evidence="3">2.7.13.3</ecNumber>
    </recommendedName>
</protein>
<evidence type="ECO:0000259" key="15">
    <source>
        <dbReference type="PROSITE" id="PS50109"/>
    </source>
</evidence>
<dbReference type="InterPro" id="IPR003594">
    <property type="entry name" value="HATPase_dom"/>
</dbReference>
<evidence type="ECO:0000256" key="9">
    <source>
        <dbReference type="ARBA" id="ARBA00022777"/>
    </source>
</evidence>
<evidence type="ECO:0000256" key="12">
    <source>
        <dbReference type="ARBA" id="ARBA00023012"/>
    </source>
</evidence>
<feature type="transmembrane region" description="Helical" evidence="14">
    <location>
        <begin position="14"/>
        <end position="38"/>
    </location>
</feature>
<dbReference type="InterPro" id="IPR050398">
    <property type="entry name" value="HssS/ArlS-like"/>
</dbReference>
<dbReference type="InterPro" id="IPR005467">
    <property type="entry name" value="His_kinase_dom"/>
</dbReference>
<dbReference type="Proteomes" id="UP000195918">
    <property type="component" value="Unassembled WGS sequence"/>
</dbReference>
<dbReference type="SUPFAM" id="SSF55874">
    <property type="entry name" value="ATPase domain of HSP90 chaperone/DNA topoisomerase II/histidine kinase"/>
    <property type="match status" value="1"/>
</dbReference>
<dbReference type="RefSeq" id="WP_179203770.1">
    <property type="nucleotide sequence ID" value="NZ_FWFD01000003.1"/>
</dbReference>
<dbReference type="Pfam" id="PF00512">
    <property type="entry name" value="HisKA"/>
    <property type="match status" value="1"/>
</dbReference>
<evidence type="ECO:0000313" key="17">
    <source>
        <dbReference type="Proteomes" id="UP000195918"/>
    </source>
</evidence>
<dbReference type="FunFam" id="3.30.565.10:FF:000006">
    <property type="entry name" value="Sensor histidine kinase WalK"/>
    <property type="match status" value="1"/>
</dbReference>
<evidence type="ECO:0000256" key="14">
    <source>
        <dbReference type="SAM" id="Phobius"/>
    </source>
</evidence>
<dbReference type="FunFam" id="1.10.287.130:FF:000001">
    <property type="entry name" value="Two-component sensor histidine kinase"/>
    <property type="match status" value="1"/>
</dbReference>
<evidence type="ECO:0000256" key="11">
    <source>
        <dbReference type="ARBA" id="ARBA00022989"/>
    </source>
</evidence>
<evidence type="ECO:0000256" key="2">
    <source>
        <dbReference type="ARBA" id="ARBA00004651"/>
    </source>
</evidence>
<keyword evidence="6" id="KW-0808">Transferase</keyword>
<keyword evidence="9 16" id="KW-0418">Kinase</keyword>
<dbReference type="PANTHER" id="PTHR45528:SF1">
    <property type="entry name" value="SENSOR HISTIDINE KINASE CPXA"/>
    <property type="match status" value="1"/>
</dbReference>
<name>A0A1X6WKC7_9ENTE</name>
<evidence type="ECO:0000313" key="16">
    <source>
        <dbReference type="EMBL" id="SLM84781.1"/>
    </source>
</evidence>
<feature type="transmembrane region" description="Helical" evidence="14">
    <location>
        <begin position="144"/>
        <end position="171"/>
    </location>
</feature>
<keyword evidence="4" id="KW-1003">Cell membrane</keyword>
<dbReference type="SMART" id="SM00387">
    <property type="entry name" value="HATPase_c"/>
    <property type="match status" value="1"/>
</dbReference>
<comment type="subcellular location">
    <subcellularLocation>
        <location evidence="2">Cell membrane</location>
        <topology evidence="2">Multi-pass membrane protein</topology>
    </subcellularLocation>
</comment>
<keyword evidence="7 14" id="KW-0812">Transmembrane</keyword>
<accession>A0A1X6WKC7</accession>
<evidence type="ECO:0000256" key="13">
    <source>
        <dbReference type="ARBA" id="ARBA00023136"/>
    </source>
</evidence>
<evidence type="ECO:0000256" key="5">
    <source>
        <dbReference type="ARBA" id="ARBA00022553"/>
    </source>
</evidence>
<comment type="catalytic activity">
    <reaction evidence="1">
        <text>ATP + protein L-histidine = ADP + protein N-phospho-L-histidine.</text>
        <dbReference type="EC" id="2.7.13.3"/>
    </reaction>
</comment>
<dbReference type="InterPro" id="IPR003661">
    <property type="entry name" value="HisK_dim/P_dom"/>
</dbReference>
<evidence type="ECO:0000256" key="7">
    <source>
        <dbReference type="ARBA" id="ARBA00022692"/>
    </source>
</evidence>
<keyword evidence="11 14" id="KW-1133">Transmembrane helix</keyword>
<reference evidence="17" key="1">
    <citation type="submission" date="2017-02" db="EMBL/GenBank/DDBJ databases">
        <authorList>
            <person name="Dridi B."/>
        </authorList>
    </citation>
    <scope>NUCLEOTIDE SEQUENCE [LARGE SCALE GENOMIC DNA]</scope>
    <source>
        <strain evidence="17">bH819</strain>
    </source>
</reference>
<sequence length="443" mass="51060">MNRKTAQYQLTKRFISIFLGVLFVMNLFFLMAASTFVYEFLENKATEVMSSLKKESGQQTDWEYSVDKFISEKDDDALIVQTRVGETFYSKDSQKIFKKLYHGKSIPFLKPIIFSEEGIYFVKNQEFENFNVQLAISAETAIELAFGMLIIGLVLNVLAVILGGFLIYWSVQKWSMKLSQMATEINQINSLGEEFLTVPNDPIEMTEVATSFNQLLIEQREAMEREKQFITNASHDLRTPVAAIRGHVQLIRRRGEAHPEIIPESVEFIDKESKRLEKLSNQLLILEKQEMNAPKETINLSSILLHEVEKLAVLYEREIINNIESEIMFEGYSGDMEQLFQNIIENGIKYSPKESVIHVSLKEKQRQIIFSVTDEGIGISEDNKKQVFDRFYRVDNARASHIEGSGIGLSIVKKIVQRYKGEIIIEDNHPKGTVFEFYLPKMK</sequence>
<proteinExistence type="predicted"/>
<dbReference type="InterPro" id="IPR036097">
    <property type="entry name" value="HisK_dim/P_sf"/>
</dbReference>
<dbReference type="Gene3D" id="3.30.565.10">
    <property type="entry name" value="Histidine kinase-like ATPase, C-terminal domain"/>
    <property type="match status" value="1"/>
</dbReference>
<evidence type="ECO:0000256" key="1">
    <source>
        <dbReference type="ARBA" id="ARBA00000085"/>
    </source>
</evidence>
<dbReference type="EC" id="2.7.13.3" evidence="3"/>
<dbReference type="InterPro" id="IPR004358">
    <property type="entry name" value="Sig_transdc_His_kin-like_C"/>
</dbReference>
<keyword evidence="5" id="KW-0597">Phosphoprotein</keyword>
<dbReference type="PANTHER" id="PTHR45528">
    <property type="entry name" value="SENSOR HISTIDINE KINASE CPXA"/>
    <property type="match status" value="1"/>
</dbReference>
<dbReference type="GO" id="GO:0005886">
    <property type="term" value="C:plasma membrane"/>
    <property type="evidence" value="ECO:0007669"/>
    <property type="project" value="UniProtKB-SubCell"/>
</dbReference>
<evidence type="ECO:0000256" key="6">
    <source>
        <dbReference type="ARBA" id="ARBA00022679"/>
    </source>
</evidence>
<feature type="domain" description="Histidine kinase" evidence="15">
    <location>
        <begin position="232"/>
        <end position="443"/>
    </location>
</feature>
<dbReference type="Pfam" id="PF02518">
    <property type="entry name" value="HATPase_c"/>
    <property type="match status" value="1"/>
</dbReference>
<dbReference type="PRINTS" id="PR00344">
    <property type="entry name" value="BCTRLSENSOR"/>
</dbReference>
<keyword evidence="17" id="KW-1185">Reference proteome</keyword>
<evidence type="ECO:0000256" key="3">
    <source>
        <dbReference type="ARBA" id="ARBA00012438"/>
    </source>
</evidence>
<keyword evidence="8" id="KW-0547">Nucleotide-binding</keyword>
<dbReference type="GO" id="GO:0005524">
    <property type="term" value="F:ATP binding"/>
    <property type="evidence" value="ECO:0007669"/>
    <property type="project" value="UniProtKB-KW"/>
</dbReference>
<evidence type="ECO:0000256" key="10">
    <source>
        <dbReference type="ARBA" id="ARBA00022840"/>
    </source>
</evidence>
<dbReference type="EMBL" id="FWFD01000003">
    <property type="protein sequence ID" value="SLM84781.1"/>
    <property type="molecule type" value="Genomic_DNA"/>
</dbReference>
<dbReference type="PROSITE" id="PS50109">
    <property type="entry name" value="HIS_KIN"/>
    <property type="match status" value="1"/>
</dbReference>
<dbReference type="AlphaFoldDB" id="A0A1X6WKC7"/>
<dbReference type="InterPro" id="IPR036890">
    <property type="entry name" value="HATPase_C_sf"/>
</dbReference>
<dbReference type="SUPFAM" id="SSF47384">
    <property type="entry name" value="Homodimeric domain of signal transducing histidine kinase"/>
    <property type="match status" value="1"/>
</dbReference>
<dbReference type="SMART" id="SM00388">
    <property type="entry name" value="HisKA"/>
    <property type="match status" value="1"/>
</dbReference>
<evidence type="ECO:0000256" key="4">
    <source>
        <dbReference type="ARBA" id="ARBA00022475"/>
    </source>
</evidence>
<dbReference type="GO" id="GO:0000155">
    <property type="term" value="F:phosphorelay sensor kinase activity"/>
    <property type="evidence" value="ECO:0007669"/>
    <property type="project" value="InterPro"/>
</dbReference>
<gene>
    <name evidence="16" type="ORF">FM121_01715</name>
</gene>
<keyword evidence="13 14" id="KW-0472">Membrane</keyword>